<organism evidence="1 2">
    <name type="scientific">Yinghuangia soli</name>
    <dbReference type="NCBI Taxonomy" id="2908204"/>
    <lineage>
        <taxon>Bacteria</taxon>
        <taxon>Bacillati</taxon>
        <taxon>Actinomycetota</taxon>
        <taxon>Actinomycetes</taxon>
        <taxon>Kitasatosporales</taxon>
        <taxon>Streptomycetaceae</taxon>
        <taxon>Yinghuangia</taxon>
    </lineage>
</organism>
<name>A0AA41Q1G0_9ACTN</name>
<proteinExistence type="predicted"/>
<keyword evidence="2" id="KW-1185">Reference proteome</keyword>
<sequence>MPLAVVLVLYAAYGDFRTFVNRQITGDTDRGFHDRAYAGLCKDGSLRLADAAKFAWDEVYFYADEEWLVARFGEAARVPSSSENPPPAYVFVRDGRVVRIFTVTGPLIFEGGNRPWPRNVHIEFTGPPTPERAAATLEAHEGPGLPVPPGLVTEGCAAIDTFR</sequence>
<evidence type="ECO:0000313" key="2">
    <source>
        <dbReference type="Proteomes" id="UP001165378"/>
    </source>
</evidence>
<evidence type="ECO:0000313" key="1">
    <source>
        <dbReference type="EMBL" id="MCF2528327.1"/>
    </source>
</evidence>
<reference evidence="1" key="1">
    <citation type="submission" date="2022-01" db="EMBL/GenBank/DDBJ databases">
        <title>Genome-Based Taxonomic Classification of the Phylum Actinobacteria.</title>
        <authorList>
            <person name="Gao Y."/>
        </authorList>
    </citation>
    <scope>NUCLEOTIDE SEQUENCE</scope>
    <source>
        <strain evidence="1">KLBMP 8922</strain>
    </source>
</reference>
<gene>
    <name evidence="1" type="ORF">LZ495_14020</name>
</gene>
<comment type="caution">
    <text evidence="1">The sequence shown here is derived from an EMBL/GenBank/DDBJ whole genome shotgun (WGS) entry which is preliminary data.</text>
</comment>
<dbReference type="Proteomes" id="UP001165378">
    <property type="component" value="Unassembled WGS sequence"/>
</dbReference>
<accession>A0AA41Q1G0</accession>
<dbReference type="EMBL" id="JAKFHA010000006">
    <property type="protein sequence ID" value="MCF2528327.1"/>
    <property type="molecule type" value="Genomic_DNA"/>
</dbReference>
<protein>
    <submittedName>
        <fullName evidence="1">Uncharacterized protein</fullName>
    </submittedName>
</protein>
<dbReference type="AlphaFoldDB" id="A0AA41Q1G0"/>
<dbReference type="RefSeq" id="WP_235052487.1">
    <property type="nucleotide sequence ID" value="NZ_JAKFHA010000006.1"/>
</dbReference>